<comment type="caution">
    <text evidence="1">The sequence shown here is derived from an EMBL/GenBank/DDBJ whole genome shotgun (WGS) entry which is preliminary data.</text>
</comment>
<evidence type="ECO:0000313" key="2">
    <source>
        <dbReference type="Proteomes" id="UP000823405"/>
    </source>
</evidence>
<dbReference type="Proteomes" id="UP000823405">
    <property type="component" value="Unassembled WGS sequence"/>
</dbReference>
<evidence type="ECO:0000313" key="1">
    <source>
        <dbReference type="EMBL" id="KAG0307861.1"/>
    </source>
</evidence>
<proteinExistence type="predicted"/>
<reference evidence="1" key="1">
    <citation type="journal article" date="2020" name="Fungal Divers.">
        <title>Resolving the Mortierellaceae phylogeny through synthesis of multi-gene phylogenetics and phylogenomics.</title>
        <authorList>
            <person name="Vandepol N."/>
            <person name="Liber J."/>
            <person name="Desiro A."/>
            <person name="Na H."/>
            <person name="Kennedy M."/>
            <person name="Barry K."/>
            <person name="Grigoriev I.V."/>
            <person name="Miller A.N."/>
            <person name="O'Donnell K."/>
            <person name="Stajich J.E."/>
            <person name="Bonito G."/>
        </authorList>
    </citation>
    <scope>NUCLEOTIDE SEQUENCE</scope>
    <source>
        <strain evidence="1">NVP60</strain>
    </source>
</reference>
<keyword evidence="2" id="KW-1185">Reference proteome</keyword>
<accession>A0A9P6UJB5</accession>
<dbReference type="AlphaFoldDB" id="A0A9P6UJB5"/>
<name>A0A9P6UJB5_9FUNG</name>
<gene>
    <name evidence="1" type="ORF">BGZ97_000254</name>
</gene>
<organism evidence="1 2">
    <name type="scientific">Linnemannia gamsii</name>
    <dbReference type="NCBI Taxonomy" id="64522"/>
    <lineage>
        <taxon>Eukaryota</taxon>
        <taxon>Fungi</taxon>
        <taxon>Fungi incertae sedis</taxon>
        <taxon>Mucoromycota</taxon>
        <taxon>Mortierellomycotina</taxon>
        <taxon>Mortierellomycetes</taxon>
        <taxon>Mortierellales</taxon>
        <taxon>Mortierellaceae</taxon>
        <taxon>Linnemannia</taxon>
    </lineage>
</organism>
<dbReference type="OrthoDB" id="2449538at2759"/>
<protein>
    <submittedName>
        <fullName evidence="1">Uncharacterized protein</fullName>
    </submittedName>
</protein>
<sequence>MSVGGRLSDSMSPYNALIMFGFLSRQCPRLQELYLRRGLLDLSFKGGLCLLTRLQELERIQITTRSDYELDDQALFWLRKNPSKMEHVNYPLLKLKTRRDLQNWTHRLPGLEESVSSRWARVIKDGQSVGVDLRNVGLREDLLEWMTERYGPCKMPTWPKLEFFSIETNERGNTSETGLRKLEAFVAKVRPNAKIHIRHSPRDPLLTTLQQH</sequence>
<dbReference type="EMBL" id="JAAAIN010001039">
    <property type="protein sequence ID" value="KAG0307861.1"/>
    <property type="molecule type" value="Genomic_DNA"/>
</dbReference>